<dbReference type="PANTHER" id="PTHR42924">
    <property type="entry name" value="EXONUCLEASE"/>
    <property type="match status" value="1"/>
</dbReference>
<evidence type="ECO:0000313" key="2">
    <source>
        <dbReference type="EMBL" id="AKG91250.1"/>
    </source>
</evidence>
<dbReference type="KEGG" id="gah:GAH_01459"/>
<dbReference type="CDD" id="cd07432">
    <property type="entry name" value="PHP_HisPPase"/>
    <property type="match status" value="1"/>
</dbReference>
<evidence type="ECO:0000259" key="1">
    <source>
        <dbReference type="SMART" id="SM00481"/>
    </source>
</evidence>
<gene>
    <name evidence="2" type="ORF">GAH_01459</name>
</gene>
<sequence length="221" mass="25246">MRLGFHIHTKYSFDSLMDPREILKTCKKIKVDTVCITDHNSILGSIKAKKYEKEIGVSVILGEEVRTQYGEVIGVYINEEISSRDFDEVIDEIRSQGGISVLPHPFRGHKNVEYLASRVDVVEVWNGHSTPEENAKALELALKLKKPAIVGSDAHFYSEIKNAITECGSILDQEKKFYTAYPSPYVKELSNIVGHVRRGRIWNVVKPVYRMAKETIKFMFR</sequence>
<dbReference type="OrthoDB" id="63337at2157"/>
<reference evidence="2 3" key="1">
    <citation type="submission" date="2015-04" db="EMBL/GenBank/DDBJ databases">
        <title>The complete genome sequence of the hyperthermophilic, obligate iron-reducing archaeon Geoglobus ahangari strain 234T.</title>
        <authorList>
            <person name="Manzella M.P."/>
            <person name="Holmes D.E."/>
            <person name="Rocheleau J.M."/>
            <person name="Chung A."/>
            <person name="Reguera G."/>
            <person name="Kashefi K."/>
        </authorList>
    </citation>
    <scope>NUCLEOTIDE SEQUENCE [LARGE SCALE GENOMIC DNA]</scope>
    <source>
        <strain evidence="2 3">234</strain>
    </source>
</reference>
<organism evidence="2 3">
    <name type="scientific">Geoglobus ahangari</name>
    <dbReference type="NCBI Taxonomy" id="113653"/>
    <lineage>
        <taxon>Archaea</taxon>
        <taxon>Methanobacteriati</taxon>
        <taxon>Methanobacteriota</taxon>
        <taxon>Archaeoglobi</taxon>
        <taxon>Archaeoglobales</taxon>
        <taxon>Archaeoglobaceae</taxon>
        <taxon>Geoglobus</taxon>
    </lineage>
</organism>
<dbReference type="InterPro" id="IPR052018">
    <property type="entry name" value="PHP_domain"/>
</dbReference>
<feature type="domain" description="Polymerase/histidinol phosphatase N-terminal" evidence="1">
    <location>
        <begin position="3"/>
        <end position="69"/>
    </location>
</feature>
<protein>
    <submittedName>
        <fullName evidence="2">Putative metal-dependent phosphoesterases (PHP family)</fullName>
    </submittedName>
</protein>
<dbReference type="GO" id="GO:0035312">
    <property type="term" value="F:5'-3' DNA exonuclease activity"/>
    <property type="evidence" value="ECO:0007669"/>
    <property type="project" value="TreeGrafter"/>
</dbReference>
<dbReference type="GeneID" id="24804029"/>
<dbReference type="AlphaFoldDB" id="A0A0F7IH12"/>
<dbReference type="RefSeq" id="WP_048095746.1">
    <property type="nucleotide sequence ID" value="NZ_CP011267.1"/>
</dbReference>
<accession>A0A0F7IH12</accession>
<dbReference type="Gene3D" id="3.20.20.140">
    <property type="entry name" value="Metal-dependent hydrolases"/>
    <property type="match status" value="1"/>
</dbReference>
<dbReference type="Proteomes" id="UP000034723">
    <property type="component" value="Chromosome"/>
</dbReference>
<dbReference type="GO" id="GO:0004534">
    <property type="term" value="F:5'-3' RNA exonuclease activity"/>
    <property type="evidence" value="ECO:0007669"/>
    <property type="project" value="TreeGrafter"/>
</dbReference>
<dbReference type="InterPro" id="IPR004013">
    <property type="entry name" value="PHP_dom"/>
</dbReference>
<dbReference type="InParanoid" id="A0A0F7IH12"/>
<dbReference type="SUPFAM" id="SSF89550">
    <property type="entry name" value="PHP domain-like"/>
    <property type="match status" value="1"/>
</dbReference>
<dbReference type="Pfam" id="PF13263">
    <property type="entry name" value="PHP_C"/>
    <property type="match status" value="1"/>
</dbReference>
<dbReference type="HOGENOM" id="CLU_072983_1_0_2"/>
<proteinExistence type="predicted"/>
<dbReference type="SMART" id="SM00481">
    <property type="entry name" value="POLIIIAc"/>
    <property type="match status" value="1"/>
</dbReference>
<evidence type="ECO:0000313" key="3">
    <source>
        <dbReference type="Proteomes" id="UP000034723"/>
    </source>
</evidence>
<dbReference type="EMBL" id="CP011267">
    <property type="protein sequence ID" value="AKG91250.1"/>
    <property type="molecule type" value="Genomic_DNA"/>
</dbReference>
<dbReference type="STRING" id="113653.GAH_01459"/>
<dbReference type="PANTHER" id="PTHR42924:SF3">
    <property type="entry name" value="POLYMERASE_HISTIDINOL PHOSPHATASE N-TERMINAL DOMAIN-CONTAINING PROTEIN"/>
    <property type="match status" value="1"/>
</dbReference>
<name>A0A0F7IH12_9EURY</name>
<dbReference type="Pfam" id="PF02811">
    <property type="entry name" value="PHP"/>
    <property type="match status" value="1"/>
</dbReference>
<keyword evidence="3" id="KW-1185">Reference proteome</keyword>
<dbReference type="InterPro" id="IPR003141">
    <property type="entry name" value="Pol/His_phosphatase_N"/>
</dbReference>
<dbReference type="InterPro" id="IPR016195">
    <property type="entry name" value="Pol/histidinol_Pase-like"/>
</dbReference>